<dbReference type="Pfam" id="PF07714">
    <property type="entry name" value="PK_Tyr_Ser-Thr"/>
    <property type="match status" value="1"/>
</dbReference>
<dbReference type="Pfam" id="PF00560">
    <property type="entry name" value="LRR_1"/>
    <property type="match status" value="6"/>
</dbReference>
<dbReference type="GO" id="GO:0033612">
    <property type="term" value="F:receptor serine/threonine kinase binding"/>
    <property type="evidence" value="ECO:0000318"/>
    <property type="project" value="GO_Central"/>
</dbReference>
<feature type="transmembrane region" description="Helical" evidence="7">
    <location>
        <begin position="447"/>
        <end position="468"/>
    </location>
</feature>
<dbReference type="InterPro" id="IPR003591">
    <property type="entry name" value="Leu-rich_rpt_typical-subtyp"/>
</dbReference>
<dbReference type="GO" id="GO:0016020">
    <property type="term" value="C:membrane"/>
    <property type="evidence" value="ECO:0000318"/>
    <property type="project" value="GO_Central"/>
</dbReference>
<accession>D8T6H7</accession>
<dbReference type="FunFam" id="1.10.510.10:FF:000725">
    <property type="entry name" value="Putative LRR receptor-like serine/threonine-protein kinase"/>
    <property type="match status" value="1"/>
</dbReference>
<dbReference type="Pfam" id="PF13855">
    <property type="entry name" value="LRR_8"/>
    <property type="match status" value="1"/>
</dbReference>
<dbReference type="Gene3D" id="3.30.200.20">
    <property type="entry name" value="Phosphorylase Kinase, domain 1"/>
    <property type="match status" value="1"/>
</dbReference>
<dbReference type="GO" id="GO:0005524">
    <property type="term" value="F:ATP binding"/>
    <property type="evidence" value="ECO:0007669"/>
    <property type="project" value="InterPro"/>
</dbReference>
<evidence type="ECO:0000313" key="10">
    <source>
        <dbReference type="Proteomes" id="UP000001514"/>
    </source>
</evidence>
<dbReference type="OMA" id="HAAIGYI"/>
<dbReference type="InterPro" id="IPR001245">
    <property type="entry name" value="Ser-Thr/Tyr_kinase_cat_dom"/>
</dbReference>
<dbReference type="InterPro" id="IPR013210">
    <property type="entry name" value="LRR_N_plant-typ"/>
</dbReference>
<dbReference type="InterPro" id="IPR032675">
    <property type="entry name" value="LRR_dom_sf"/>
</dbReference>
<dbReference type="FunFam" id="3.30.200.20:FF:000450">
    <property type="entry name" value="Putative LRR receptor-like serine/threonine-protein kinase"/>
    <property type="match status" value="1"/>
</dbReference>
<dbReference type="Proteomes" id="UP000001514">
    <property type="component" value="Unassembled WGS sequence"/>
</dbReference>
<dbReference type="HOGENOM" id="CLU_000288_22_1_1"/>
<feature type="domain" description="Protein kinase" evidence="8">
    <location>
        <begin position="525"/>
        <end position="800"/>
    </location>
</feature>
<protein>
    <recommendedName>
        <fullName evidence="8">Protein kinase domain-containing protein</fullName>
    </recommendedName>
</protein>
<evidence type="ECO:0000256" key="3">
    <source>
        <dbReference type="ARBA" id="ARBA00022692"/>
    </source>
</evidence>
<name>D8T6H7_SELML</name>
<dbReference type="OrthoDB" id="676979at2759"/>
<evidence type="ECO:0000259" key="8">
    <source>
        <dbReference type="PROSITE" id="PS50011"/>
    </source>
</evidence>
<dbReference type="PROSITE" id="PS50011">
    <property type="entry name" value="PROTEIN_KINASE_DOM"/>
    <property type="match status" value="1"/>
</dbReference>
<evidence type="ECO:0000256" key="2">
    <source>
        <dbReference type="ARBA" id="ARBA00022614"/>
    </source>
</evidence>
<gene>
    <name evidence="9" type="ORF">SELMODRAFT_236225</name>
</gene>
<dbReference type="KEGG" id="smo:SELMODRAFT_236225"/>
<evidence type="ECO:0000256" key="6">
    <source>
        <dbReference type="ARBA" id="ARBA00023136"/>
    </source>
</evidence>
<dbReference type="PANTHER" id="PTHR48010">
    <property type="entry name" value="OS05G0588300 PROTEIN"/>
    <property type="match status" value="1"/>
</dbReference>
<dbReference type="FunFam" id="3.80.10.10:FF:000095">
    <property type="entry name" value="LRR receptor-like serine/threonine-protein kinase GSO1"/>
    <property type="match status" value="2"/>
</dbReference>
<dbReference type="SUPFAM" id="SSF56112">
    <property type="entry name" value="Protein kinase-like (PK-like)"/>
    <property type="match status" value="1"/>
</dbReference>
<dbReference type="FunCoup" id="D8T6H7">
    <property type="interactions" value="1487"/>
</dbReference>
<dbReference type="InterPro" id="IPR001611">
    <property type="entry name" value="Leu-rich_rpt"/>
</dbReference>
<keyword evidence="10" id="KW-1185">Reference proteome</keyword>
<dbReference type="eggNOG" id="ENOG502QUME">
    <property type="taxonomic scope" value="Eukaryota"/>
</dbReference>
<keyword evidence="3 7" id="KW-0812">Transmembrane</keyword>
<dbReference type="Gramene" id="EFJ07754">
    <property type="protein sequence ID" value="EFJ07754"/>
    <property type="gene ID" value="SELMODRAFT_236225"/>
</dbReference>
<keyword evidence="2" id="KW-0433">Leucine-rich repeat</keyword>
<evidence type="ECO:0000256" key="7">
    <source>
        <dbReference type="SAM" id="Phobius"/>
    </source>
</evidence>
<dbReference type="Gene3D" id="1.10.510.10">
    <property type="entry name" value="Transferase(Phosphotransferase) domain 1"/>
    <property type="match status" value="1"/>
</dbReference>
<dbReference type="CDD" id="cd14066">
    <property type="entry name" value="STKc_IRAK"/>
    <property type="match status" value="1"/>
</dbReference>
<dbReference type="Pfam" id="PF08263">
    <property type="entry name" value="LRRNT_2"/>
    <property type="match status" value="1"/>
</dbReference>
<dbReference type="Gene3D" id="3.80.10.10">
    <property type="entry name" value="Ribonuclease Inhibitor"/>
    <property type="match status" value="4"/>
</dbReference>
<dbReference type="EMBL" id="GL377681">
    <property type="protein sequence ID" value="EFJ07754.1"/>
    <property type="molecule type" value="Genomic_DNA"/>
</dbReference>
<dbReference type="InterPro" id="IPR011009">
    <property type="entry name" value="Kinase-like_dom_sf"/>
</dbReference>
<sequence>MAFRMQITQDPTGIFTSWNAADEDPCGWTGVFCDDDNRVKKLLIHGAGLAGTISPALSGLPFLRTLSLSNNLLKGSIPSQLSHISSLWKLNLSSNELAGTIPASIGKIPGLRMLDLSSNLLTGAIPPQLFGNCSKLRFVSLSGNALAGSLPVALGSCGSLKFVDFSSNRLTGSVPAEIAFLDELLLLLIQENSLSGDFPSEVLYLPSLDILNGSKNAFSGGLPDRQGDDGCRSLEVLDLSYNSFEGPIPSNFGECQELSLINLSHNRFSSPIPDAIGKLAFLVSLDLSSNAMHGSIPQALTQARFLIELKLSSNDLSGTIPRSLNNLTFLKTLLLGHNMLQGSIPAEVGRLTHLERLDLSFNNITGSIPIQLGDLSHLVLFNVSYNNLTGFIPRRGVLQRFDRSSYIGNTFLCGPPLSLRCTPMVWPGPALSPTLEGGGKTHVLTPYTIAAIVAAILVALGVFIVVILNIKVLTRPKKTPAEVLVYESTPPSPDSSTGVIGKLVLFNPNIPSKYENWQEGTKALVDKDCVIGYGPLGTVYKAVVDGGVALAVKKLSSLGQITSQEAFEREIAILKNVKHRNVVTLEGYYWSPPTKLLLTEYLPNDSLFHHLHQRMEGQLPLPWWRRFKIALGAARGLAYLHHDCRPQVLLFNLKSTNILLDDEFEPHISDYGLRRLLPKLDTYMTDRKLELAVGYVAPEMAVQNLRLTDKCDVYSFGVVLLELVTGRRPVQNLETDAVVLCEYAKAAFEQGRGLQCLDHEMSSFPEAEIMQVFRIGLLCTAQDPSRRPSMAAVVQMMEMLSM</sequence>
<dbReference type="InterPro" id="IPR050994">
    <property type="entry name" value="At_inactive_RLKs"/>
</dbReference>
<reference evidence="9 10" key="1">
    <citation type="journal article" date="2011" name="Science">
        <title>The Selaginella genome identifies genetic changes associated with the evolution of vascular plants.</title>
        <authorList>
            <person name="Banks J.A."/>
            <person name="Nishiyama T."/>
            <person name="Hasebe M."/>
            <person name="Bowman J.L."/>
            <person name="Gribskov M."/>
            <person name="dePamphilis C."/>
            <person name="Albert V.A."/>
            <person name="Aono N."/>
            <person name="Aoyama T."/>
            <person name="Ambrose B.A."/>
            <person name="Ashton N.W."/>
            <person name="Axtell M.J."/>
            <person name="Barker E."/>
            <person name="Barker M.S."/>
            <person name="Bennetzen J.L."/>
            <person name="Bonawitz N.D."/>
            <person name="Chapple C."/>
            <person name="Cheng C."/>
            <person name="Correa L.G."/>
            <person name="Dacre M."/>
            <person name="DeBarry J."/>
            <person name="Dreyer I."/>
            <person name="Elias M."/>
            <person name="Engstrom E.M."/>
            <person name="Estelle M."/>
            <person name="Feng L."/>
            <person name="Finet C."/>
            <person name="Floyd S.K."/>
            <person name="Frommer W.B."/>
            <person name="Fujita T."/>
            <person name="Gramzow L."/>
            <person name="Gutensohn M."/>
            <person name="Harholt J."/>
            <person name="Hattori M."/>
            <person name="Heyl A."/>
            <person name="Hirai T."/>
            <person name="Hiwatashi Y."/>
            <person name="Ishikawa M."/>
            <person name="Iwata M."/>
            <person name="Karol K.G."/>
            <person name="Koehler B."/>
            <person name="Kolukisaoglu U."/>
            <person name="Kubo M."/>
            <person name="Kurata T."/>
            <person name="Lalonde S."/>
            <person name="Li K."/>
            <person name="Li Y."/>
            <person name="Litt A."/>
            <person name="Lyons E."/>
            <person name="Manning G."/>
            <person name="Maruyama T."/>
            <person name="Michael T.P."/>
            <person name="Mikami K."/>
            <person name="Miyazaki S."/>
            <person name="Morinaga S."/>
            <person name="Murata T."/>
            <person name="Mueller-Roeber B."/>
            <person name="Nelson D.R."/>
            <person name="Obara M."/>
            <person name="Oguri Y."/>
            <person name="Olmstead R.G."/>
            <person name="Onodera N."/>
            <person name="Petersen B.L."/>
            <person name="Pils B."/>
            <person name="Prigge M."/>
            <person name="Rensing S.A."/>
            <person name="Riano-Pachon D.M."/>
            <person name="Roberts A.W."/>
            <person name="Sato Y."/>
            <person name="Scheller H.V."/>
            <person name="Schulz B."/>
            <person name="Schulz C."/>
            <person name="Shakirov E.V."/>
            <person name="Shibagaki N."/>
            <person name="Shinohara N."/>
            <person name="Shippen D.E."/>
            <person name="Soerensen I."/>
            <person name="Sotooka R."/>
            <person name="Sugimoto N."/>
            <person name="Sugita M."/>
            <person name="Sumikawa N."/>
            <person name="Tanurdzic M."/>
            <person name="Theissen G."/>
            <person name="Ulvskov P."/>
            <person name="Wakazuki S."/>
            <person name="Weng J.K."/>
            <person name="Willats W.W."/>
            <person name="Wipf D."/>
            <person name="Wolf P.G."/>
            <person name="Yang L."/>
            <person name="Zimmer A.D."/>
            <person name="Zhu Q."/>
            <person name="Mitros T."/>
            <person name="Hellsten U."/>
            <person name="Loque D."/>
            <person name="Otillar R."/>
            <person name="Salamov A."/>
            <person name="Schmutz J."/>
            <person name="Shapiro H."/>
            <person name="Lindquist E."/>
            <person name="Lucas S."/>
            <person name="Rokhsar D."/>
            <person name="Grigoriev I.V."/>
        </authorList>
    </citation>
    <scope>NUCLEOTIDE SEQUENCE [LARGE SCALE GENOMIC DNA]</scope>
</reference>
<keyword evidence="5 7" id="KW-1133">Transmembrane helix</keyword>
<evidence type="ECO:0000256" key="1">
    <source>
        <dbReference type="ARBA" id="ARBA00004167"/>
    </source>
</evidence>
<proteinExistence type="predicted"/>
<keyword evidence="4" id="KW-0677">Repeat</keyword>
<evidence type="ECO:0000256" key="5">
    <source>
        <dbReference type="ARBA" id="ARBA00022989"/>
    </source>
</evidence>
<dbReference type="PANTHER" id="PTHR48010:SF44">
    <property type="entry name" value="F16P17.10 PROTEIN"/>
    <property type="match status" value="1"/>
</dbReference>
<dbReference type="SUPFAM" id="SSF52047">
    <property type="entry name" value="RNI-like"/>
    <property type="match status" value="1"/>
</dbReference>
<dbReference type="SMART" id="SM00369">
    <property type="entry name" value="LRR_TYP"/>
    <property type="match status" value="4"/>
</dbReference>
<keyword evidence="6 7" id="KW-0472">Membrane</keyword>
<dbReference type="GO" id="GO:0004672">
    <property type="term" value="F:protein kinase activity"/>
    <property type="evidence" value="ECO:0007669"/>
    <property type="project" value="InterPro"/>
</dbReference>
<organism evidence="10">
    <name type="scientific">Selaginella moellendorffii</name>
    <name type="common">Spikemoss</name>
    <dbReference type="NCBI Taxonomy" id="88036"/>
    <lineage>
        <taxon>Eukaryota</taxon>
        <taxon>Viridiplantae</taxon>
        <taxon>Streptophyta</taxon>
        <taxon>Embryophyta</taxon>
        <taxon>Tracheophyta</taxon>
        <taxon>Lycopodiopsida</taxon>
        <taxon>Selaginellales</taxon>
        <taxon>Selaginellaceae</taxon>
        <taxon>Selaginella</taxon>
    </lineage>
</organism>
<dbReference type="AlphaFoldDB" id="D8T6H7"/>
<comment type="subcellular location">
    <subcellularLocation>
        <location evidence="1">Membrane</location>
        <topology evidence="1">Single-pass membrane protein</topology>
    </subcellularLocation>
</comment>
<dbReference type="InParanoid" id="D8T6H7"/>
<dbReference type="InterPro" id="IPR000719">
    <property type="entry name" value="Prot_kinase_dom"/>
</dbReference>
<evidence type="ECO:0000256" key="4">
    <source>
        <dbReference type="ARBA" id="ARBA00022737"/>
    </source>
</evidence>
<evidence type="ECO:0000313" key="9">
    <source>
        <dbReference type="EMBL" id="EFJ07754.1"/>
    </source>
</evidence>